<dbReference type="Proteomes" id="UP000315647">
    <property type="component" value="Chromosome"/>
</dbReference>
<dbReference type="AlphaFoldDB" id="A0A517QE32"/>
<sequence>MTADQNNSNSLRIPLTIEMVRAANLIYLQLDRWQTADRAFAVLHTQVPGFNPEATLLKVASVNALYWTQLYAIDRMSRHIEHILQEIAIESAGIELVEAIADLPMTDSQEHHRKHTSFASKFLHFFVSRERFPIYDSVADWMVRQHLKRNLIFTDSANKYLAFCKNLDQLKVTSKIDVTNSELDRYLWLAGSLRKWKAGKIKEVNTELSDYFTHHQKESNVLLMD</sequence>
<keyword evidence="2" id="KW-1185">Reference proteome</keyword>
<dbReference type="RefSeq" id="WP_145451798.1">
    <property type="nucleotide sequence ID" value="NZ_CP037421.1"/>
</dbReference>
<evidence type="ECO:0000313" key="1">
    <source>
        <dbReference type="EMBL" id="QDT29896.1"/>
    </source>
</evidence>
<name>A0A517QE32_9PLAN</name>
<protein>
    <submittedName>
        <fullName evidence="1">Uncharacterized protein</fullName>
    </submittedName>
</protein>
<reference evidence="1 2" key="1">
    <citation type="submission" date="2019-03" db="EMBL/GenBank/DDBJ databases">
        <title>Deep-cultivation of Planctomycetes and their phenomic and genomic characterization uncovers novel biology.</title>
        <authorList>
            <person name="Wiegand S."/>
            <person name="Jogler M."/>
            <person name="Boedeker C."/>
            <person name="Pinto D."/>
            <person name="Vollmers J."/>
            <person name="Rivas-Marin E."/>
            <person name="Kohn T."/>
            <person name="Peeters S.H."/>
            <person name="Heuer A."/>
            <person name="Rast P."/>
            <person name="Oberbeckmann S."/>
            <person name="Bunk B."/>
            <person name="Jeske O."/>
            <person name="Meyerdierks A."/>
            <person name="Storesund J.E."/>
            <person name="Kallscheuer N."/>
            <person name="Luecker S."/>
            <person name="Lage O.M."/>
            <person name="Pohl T."/>
            <person name="Merkel B.J."/>
            <person name="Hornburger P."/>
            <person name="Mueller R.-W."/>
            <person name="Bruemmer F."/>
            <person name="Labrenz M."/>
            <person name="Spormann A.M."/>
            <person name="Op den Camp H."/>
            <person name="Overmann J."/>
            <person name="Amann R."/>
            <person name="Jetten M.S.M."/>
            <person name="Mascher T."/>
            <person name="Medema M.H."/>
            <person name="Devos D.P."/>
            <person name="Kaster A.-K."/>
            <person name="Ovreas L."/>
            <person name="Rohde M."/>
            <person name="Galperin M.Y."/>
            <person name="Jogler C."/>
        </authorList>
    </citation>
    <scope>NUCLEOTIDE SEQUENCE [LARGE SCALE GENOMIC DNA]</scope>
    <source>
        <strain evidence="1 2">Enr10</strain>
    </source>
</reference>
<gene>
    <name evidence="1" type="ORF">Enr10x_52530</name>
</gene>
<evidence type="ECO:0000313" key="2">
    <source>
        <dbReference type="Proteomes" id="UP000315647"/>
    </source>
</evidence>
<dbReference type="EMBL" id="CP037421">
    <property type="protein sequence ID" value="QDT29896.1"/>
    <property type="molecule type" value="Genomic_DNA"/>
</dbReference>
<proteinExistence type="predicted"/>
<accession>A0A517QE32</accession>
<organism evidence="1 2">
    <name type="scientific">Gimesia panareensis</name>
    <dbReference type="NCBI Taxonomy" id="2527978"/>
    <lineage>
        <taxon>Bacteria</taxon>
        <taxon>Pseudomonadati</taxon>
        <taxon>Planctomycetota</taxon>
        <taxon>Planctomycetia</taxon>
        <taxon>Planctomycetales</taxon>
        <taxon>Planctomycetaceae</taxon>
        <taxon>Gimesia</taxon>
    </lineage>
</organism>